<protein>
    <submittedName>
        <fullName evidence="2">Glutathione S-transferase</fullName>
        <ecNumber evidence="2">2.5.1.18</ecNumber>
    </submittedName>
</protein>
<dbReference type="EC" id="2.5.1.18" evidence="2"/>
<dbReference type="Gene3D" id="1.20.1050.10">
    <property type="match status" value="1"/>
</dbReference>
<evidence type="ECO:0000313" key="3">
    <source>
        <dbReference type="Proteomes" id="UP000542776"/>
    </source>
</evidence>
<dbReference type="InterPro" id="IPR004045">
    <property type="entry name" value="Glutathione_S-Trfase_N"/>
</dbReference>
<organism evidence="2 3">
    <name type="scientific">Aureimonas pseudogalii</name>
    <dbReference type="NCBI Taxonomy" id="1744844"/>
    <lineage>
        <taxon>Bacteria</taxon>
        <taxon>Pseudomonadati</taxon>
        <taxon>Pseudomonadota</taxon>
        <taxon>Alphaproteobacteria</taxon>
        <taxon>Hyphomicrobiales</taxon>
        <taxon>Aurantimonadaceae</taxon>
        <taxon>Aureimonas</taxon>
    </lineage>
</organism>
<accession>A0A7W6MKV1</accession>
<dbReference type="EMBL" id="JACIEK010000008">
    <property type="protein sequence ID" value="MBB3999225.1"/>
    <property type="molecule type" value="Genomic_DNA"/>
</dbReference>
<gene>
    <name evidence="2" type="ORF">GGR04_003084</name>
</gene>
<dbReference type="InterPro" id="IPR036249">
    <property type="entry name" value="Thioredoxin-like_sf"/>
</dbReference>
<keyword evidence="3" id="KW-1185">Reference proteome</keyword>
<dbReference type="Pfam" id="PF13417">
    <property type="entry name" value="GST_N_3"/>
    <property type="match status" value="1"/>
</dbReference>
<dbReference type="SUPFAM" id="SSF52833">
    <property type="entry name" value="Thioredoxin-like"/>
    <property type="match status" value="1"/>
</dbReference>
<dbReference type="AlphaFoldDB" id="A0A7W6MKV1"/>
<evidence type="ECO:0000259" key="1">
    <source>
        <dbReference type="PROSITE" id="PS50404"/>
    </source>
</evidence>
<dbReference type="Gene3D" id="3.40.30.10">
    <property type="entry name" value="Glutaredoxin"/>
    <property type="match status" value="1"/>
</dbReference>
<dbReference type="PROSITE" id="PS50404">
    <property type="entry name" value="GST_NTER"/>
    <property type="match status" value="1"/>
</dbReference>
<reference evidence="2 3" key="1">
    <citation type="submission" date="2020-08" db="EMBL/GenBank/DDBJ databases">
        <title>Genomic Encyclopedia of Type Strains, Phase IV (KMG-IV): sequencing the most valuable type-strain genomes for metagenomic binning, comparative biology and taxonomic classification.</title>
        <authorList>
            <person name="Goeker M."/>
        </authorList>
    </citation>
    <scope>NUCLEOTIDE SEQUENCE [LARGE SCALE GENOMIC DNA]</scope>
    <source>
        <strain evidence="2 3">DSM 102238</strain>
    </source>
</reference>
<dbReference type="GO" id="GO:0004364">
    <property type="term" value="F:glutathione transferase activity"/>
    <property type="evidence" value="ECO:0007669"/>
    <property type="project" value="UniProtKB-EC"/>
</dbReference>
<name>A0A7W6MKV1_9HYPH</name>
<evidence type="ECO:0000313" key="2">
    <source>
        <dbReference type="EMBL" id="MBB3999225.1"/>
    </source>
</evidence>
<feature type="domain" description="GST N-terminal" evidence="1">
    <location>
        <begin position="1"/>
        <end position="60"/>
    </location>
</feature>
<keyword evidence="2" id="KW-0808">Transferase</keyword>
<dbReference type="Proteomes" id="UP000542776">
    <property type="component" value="Unassembled WGS sequence"/>
</dbReference>
<proteinExistence type="predicted"/>
<sequence>MAYEAGIALEREVIDVYEAEFLEAENPLRLIPTLVDTPHGSLHDSRVICRYLAGLAPDRGFLPPETDWRFETRLALIAGIMDAGVARQGEVSRAPGSSEARLALLDRRIRLGLATLERESDAFAASWPRLDAIGAAALLDYLEFRIGLGWRADAPRLSDWLDVRNEMPSMQATRFTGAQPTSSTQRRTR</sequence>
<comment type="caution">
    <text evidence="2">The sequence shown here is derived from an EMBL/GenBank/DDBJ whole genome shotgun (WGS) entry which is preliminary data.</text>
</comment>